<evidence type="ECO:0000313" key="2">
    <source>
        <dbReference type="EMBL" id="VWL85769.1"/>
    </source>
</evidence>
<name>A0A6I8MEV1_9FUSO</name>
<reference evidence="2 3" key="1">
    <citation type="submission" date="2019-10" db="EMBL/GenBank/DDBJ databases">
        <authorList>
            <person name="Blom J."/>
        </authorList>
    </citation>
    <scope>NUCLEOTIDE SEQUENCE [LARGE SCALE GENOMIC DNA]</scope>
    <source>
        <strain evidence="2 3">ES3154-GLU</strain>
    </source>
</reference>
<dbReference type="Proteomes" id="UP000419017">
    <property type="component" value="Unassembled WGS sequence"/>
</dbReference>
<organism evidence="2 3">
    <name type="scientific">Oceanivirga miroungae</name>
    <dbReference type="NCBI Taxonomy" id="1130046"/>
    <lineage>
        <taxon>Bacteria</taxon>
        <taxon>Fusobacteriati</taxon>
        <taxon>Fusobacteriota</taxon>
        <taxon>Fusobacteriia</taxon>
        <taxon>Fusobacteriales</taxon>
        <taxon>Leptotrichiaceae</taxon>
        <taxon>Oceanivirga</taxon>
    </lineage>
</organism>
<feature type="domain" description="STAS" evidence="1">
    <location>
        <begin position="2"/>
        <end position="95"/>
    </location>
</feature>
<gene>
    <name evidence="2" type="ORF">OMES3154_01057</name>
</gene>
<dbReference type="InterPro" id="IPR036513">
    <property type="entry name" value="STAS_dom_sf"/>
</dbReference>
<dbReference type="Gene3D" id="3.30.750.24">
    <property type="entry name" value="STAS domain"/>
    <property type="match status" value="1"/>
</dbReference>
<accession>A0A6I8MEV1</accession>
<dbReference type="AlphaFoldDB" id="A0A6I8MEV1"/>
<evidence type="ECO:0000259" key="1">
    <source>
        <dbReference type="PROSITE" id="PS50801"/>
    </source>
</evidence>
<dbReference type="InterPro" id="IPR002645">
    <property type="entry name" value="STAS_dom"/>
</dbReference>
<sequence length="154" mass="17603">MDTIILSTNNGVDIIRLDGKATMKNVSEITKILDEAKNVPIFDFTKVTYLDSTFLGLIAKYTMLYKTKYNKYLTIINPCELVLNLLKQTGILKFLIILNENTTSVNGKVIESKMATPEQILELHEILSDLNEENKKEFEKVVEQMRKVVGKKDE</sequence>
<evidence type="ECO:0000313" key="3">
    <source>
        <dbReference type="Proteomes" id="UP000419017"/>
    </source>
</evidence>
<dbReference type="RefSeq" id="WP_156683742.1">
    <property type="nucleotide sequence ID" value="NZ_CABWIB010000001.1"/>
</dbReference>
<keyword evidence="3" id="KW-1185">Reference proteome</keyword>
<dbReference type="PROSITE" id="PS50801">
    <property type="entry name" value="STAS"/>
    <property type="match status" value="1"/>
</dbReference>
<dbReference type="EMBL" id="CABWIB010000001">
    <property type="protein sequence ID" value="VWL85769.1"/>
    <property type="molecule type" value="Genomic_DNA"/>
</dbReference>
<proteinExistence type="predicted"/>
<protein>
    <recommendedName>
        <fullName evidence="1">STAS domain-containing protein</fullName>
    </recommendedName>
</protein>
<dbReference type="CDD" id="cd07043">
    <property type="entry name" value="STAS_anti-anti-sigma_factors"/>
    <property type="match status" value="1"/>
</dbReference>
<dbReference type="SUPFAM" id="SSF52091">
    <property type="entry name" value="SpoIIaa-like"/>
    <property type="match status" value="1"/>
</dbReference>